<gene>
    <name evidence="2" type="ORF">SCHPADRAFT_900056</name>
</gene>
<dbReference type="Proteomes" id="UP000053477">
    <property type="component" value="Unassembled WGS sequence"/>
</dbReference>
<name>A0A0H2S231_9AGAM</name>
<dbReference type="OrthoDB" id="2744543at2759"/>
<sequence>MFTTTKWVRDGLGLTINDGEAVVVMLPTPGKRHDGNKRLDKIISKISSVIGAIIVPKTPEQKRRAKERTEKFHSLVKSALGDRELEMLSVNALATTPECQRRGYGGALVDYITQKADEQGRSTYLLSSNPINEPFYVKHGFVEVAAVVLGDDDPSWTQKPIRIPLMVREYADHNTNEKFH</sequence>
<dbReference type="EMBL" id="KQ085898">
    <property type="protein sequence ID" value="KLO18064.1"/>
    <property type="molecule type" value="Genomic_DNA"/>
</dbReference>
<dbReference type="InterPro" id="IPR000182">
    <property type="entry name" value="GNAT_dom"/>
</dbReference>
<dbReference type="SUPFAM" id="SSF55729">
    <property type="entry name" value="Acyl-CoA N-acyltransferases (Nat)"/>
    <property type="match status" value="1"/>
</dbReference>
<feature type="domain" description="N-acetyltransferase" evidence="1">
    <location>
        <begin position="92"/>
        <end position="162"/>
    </location>
</feature>
<dbReference type="Pfam" id="PF13508">
    <property type="entry name" value="Acetyltransf_7"/>
    <property type="match status" value="1"/>
</dbReference>
<dbReference type="Gene3D" id="3.40.630.30">
    <property type="match status" value="1"/>
</dbReference>
<keyword evidence="3" id="KW-1185">Reference proteome</keyword>
<dbReference type="PROSITE" id="PS51186">
    <property type="entry name" value="GNAT"/>
    <property type="match status" value="1"/>
</dbReference>
<dbReference type="GO" id="GO:0016747">
    <property type="term" value="F:acyltransferase activity, transferring groups other than amino-acyl groups"/>
    <property type="evidence" value="ECO:0007669"/>
    <property type="project" value="InterPro"/>
</dbReference>
<protein>
    <recommendedName>
        <fullName evidence="1">N-acetyltransferase domain-containing protein</fullName>
    </recommendedName>
</protein>
<proteinExistence type="predicted"/>
<dbReference type="InParanoid" id="A0A0H2S231"/>
<evidence type="ECO:0000259" key="1">
    <source>
        <dbReference type="PROSITE" id="PS51186"/>
    </source>
</evidence>
<evidence type="ECO:0000313" key="3">
    <source>
        <dbReference type="Proteomes" id="UP000053477"/>
    </source>
</evidence>
<evidence type="ECO:0000313" key="2">
    <source>
        <dbReference type="EMBL" id="KLO18064.1"/>
    </source>
</evidence>
<dbReference type="InterPro" id="IPR016181">
    <property type="entry name" value="Acyl_CoA_acyltransferase"/>
</dbReference>
<dbReference type="PANTHER" id="PTHR42791:SF1">
    <property type="entry name" value="N-ACETYLTRANSFERASE DOMAIN-CONTAINING PROTEIN"/>
    <property type="match status" value="1"/>
</dbReference>
<dbReference type="STRING" id="27342.A0A0H2S231"/>
<dbReference type="CDD" id="cd04301">
    <property type="entry name" value="NAT_SF"/>
    <property type="match status" value="1"/>
</dbReference>
<dbReference type="AlphaFoldDB" id="A0A0H2S231"/>
<dbReference type="PANTHER" id="PTHR42791">
    <property type="entry name" value="GNAT FAMILY ACETYLTRANSFERASE"/>
    <property type="match status" value="1"/>
</dbReference>
<dbReference type="InterPro" id="IPR052523">
    <property type="entry name" value="Trichothecene_AcTrans"/>
</dbReference>
<accession>A0A0H2S231</accession>
<organism evidence="2 3">
    <name type="scientific">Schizopora paradoxa</name>
    <dbReference type="NCBI Taxonomy" id="27342"/>
    <lineage>
        <taxon>Eukaryota</taxon>
        <taxon>Fungi</taxon>
        <taxon>Dikarya</taxon>
        <taxon>Basidiomycota</taxon>
        <taxon>Agaricomycotina</taxon>
        <taxon>Agaricomycetes</taxon>
        <taxon>Hymenochaetales</taxon>
        <taxon>Schizoporaceae</taxon>
        <taxon>Schizopora</taxon>
    </lineage>
</organism>
<reference evidence="2 3" key="1">
    <citation type="submission" date="2015-04" db="EMBL/GenBank/DDBJ databases">
        <title>Complete genome sequence of Schizopora paradoxa KUC8140, a cosmopolitan wood degrader in East Asia.</title>
        <authorList>
            <consortium name="DOE Joint Genome Institute"/>
            <person name="Min B."/>
            <person name="Park H."/>
            <person name="Jang Y."/>
            <person name="Kim J.-J."/>
            <person name="Kim K.H."/>
            <person name="Pangilinan J."/>
            <person name="Lipzen A."/>
            <person name="Riley R."/>
            <person name="Grigoriev I.V."/>
            <person name="Spatafora J.W."/>
            <person name="Choi I.-G."/>
        </authorList>
    </citation>
    <scope>NUCLEOTIDE SEQUENCE [LARGE SCALE GENOMIC DNA]</scope>
    <source>
        <strain evidence="2 3">KUC8140</strain>
    </source>
</reference>